<keyword evidence="3" id="KW-1185">Reference proteome</keyword>
<reference evidence="3" key="1">
    <citation type="journal article" date="2016" name="Environ. Microbiol.">
        <title>The complete genome of a viable archaeum isolated from 123-million-year-old rock salt.</title>
        <authorList>
            <person name="Jaakkola S.T."/>
            <person name="Pfeiffer F."/>
            <person name="Ravantti J.J."/>
            <person name="Guo Q."/>
            <person name="Liu Y."/>
            <person name="Chen X."/>
            <person name="Ma H."/>
            <person name="Yang C."/>
            <person name="Oksanen H.M."/>
            <person name="Bamford D.H."/>
        </authorList>
    </citation>
    <scope>NUCLEOTIDE SEQUENCE</scope>
    <source>
        <strain evidence="3">JI20-1</strain>
    </source>
</reference>
<evidence type="ECO:0000313" key="2">
    <source>
        <dbReference type="EMBL" id="CQH55215.1"/>
    </source>
</evidence>
<proteinExistence type="predicted"/>
<feature type="transmembrane region" description="Helical" evidence="1">
    <location>
        <begin position="325"/>
        <end position="348"/>
    </location>
</feature>
<protein>
    <submittedName>
        <fullName evidence="2">Uncharacterized protein</fullName>
    </submittedName>
</protein>
<evidence type="ECO:0000313" key="3">
    <source>
        <dbReference type="Proteomes" id="UP000066737"/>
    </source>
</evidence>
<keyword evidence="1" id="KW-0472">Membrane</keyword>
<dbReference type="Proteomes" id="UP000066737">
    <property type="component" value="Chromosome I"/>
</dbReference>
<dbReference type="RefSeq" id="WP_157533983.1">
    <property type="nucleotide sequence ID" value="NZ_LN831302.1"/>
</dbReference>
<dbReference type="KEGG" id="hhb:Hhub_2200"/>
<dbReference type="AlphaFoldDB" id="A0A0U5H1X9"/>
<gene>
    <name evidence="2" type="ORF">HHUB_2200</name>
</gene>
<name>A0A0U5H1X9_9EURY</name>
<keyword evidence="1" id="KW-1133">Transmembrane helix</keyword>
<keyword evidence="1" id="KW-0812">Transmembrane</keyword>
<dbReference type="GeneID" id="43331050"/>
<feature type="transmembrane region" description="Helical" evidence="1">
    <location>
        <begin position="354"/>
        <end position="377"/>
    </location>
</feature>
<organism evidence="2 3">
    <name type="scientific">Halobacterium hubeiense</name>
    <dbReference type="NCBI Taxonomy" id="1407499"/>
    <lineage>
        <taxon>Archaea</taxon>
        <taxon>Methanobacteriati</taxon>
        <taxon>Methanobacteriota</taxon>
        <taxon>Stenosarchaea group</taxon>
        <taxon>Halobacteria</taxon>
        <taxon>Halobacteriales</taxon>
        <taxon>Halobacteriaceae</taxon>
        <taxon>Halobacterium</taxon>
    </lineage>
</organism>
<dbReference type="EMBL" id="LN831302">
    <property type="protein sequence ID" value="CQH55215.1"/>
    <property type="molecule type" value="Genomic_DNA"/>
</dbReference>
<sequence length="414" mass="47105">MLSDDDISFLARCLYQIPDHGEIVNYEFTKPEIDSFIVEAGIDPDDIGQDWKDFFISYRNRLCSNCKSSEDECSCPNQNVVDICYKLNPETIIEEWSKNISERDWFASVTVEKVRDLHWKLLADSDSLGEVTFRVFFDGKRFESYEPDTTKLRFPVGFVNTSHANPQEYIFSWSDLLDPSFWGNTRDELIRLQKPISLPICRESSPAAETNREAIVDSIRNYLDKNGYSVSEQPSYSLPQVDEYLEISSVKVVGEHPSDGSAVLVCSCEFGDGGLHFHRYSEDGLVDVNQSEVATTAREEMRDKVSDFNQLYSGSDTLQPSAKSIGVLVTLIASIPFIQFINVVQLGLGKQKQLYILIGLFAFAIIAFLSIFFLVIYPARRIREYNWEINPSTRSGLLNDIRSRVSNLSIRSTD</sequence>
<dbReference type="STRING" id="1407499.HHUB_2200"/>
<accession>A0A0U5H1X9</accession>
<evidence type="ECO:0000256" key="1">
    <source>
        <dbReference type="SAM" id="Phobius"/>
    </source>
</evidence>
<dbReference type="OrthoDB" id="346232at2157"/>